<organism evidence="3 4">
    <name type="scientific">Salvia divinorum</name>
    <name type="common">Maria pastora</name>
    <name type="synonym">Diviner's sage</name>
    <dbReference type="NCBI Taxonomy" id="28513"/>
    <lineage>
        <taxon>Eukaryota</taxon>
        <taxon>Viridiplantae</taxon>
        <taxon>Streptophyta</taxon>
        <taxon>Embryophyta</taxon>
        <taxon>Tracheophyta</taxon>
        <taxon>Spermatophyta</taxon>
        <taxon>Magnoliopsida</taxon>
        <taxon>eudicotyledons</taxon>
        <taxon>Gunneridae</taxon>
        <taxon>Pentapetalae</taxon>
        <taxon>asterids</taxon>
        <taxon>lamiids</taxon>
        <taxon>Lamiales</taxon>
        <taxon>Lamiaceae</taxon>
        <taxon>Nepetoideae</taxon>
        <taxon>Mentheae</taxon>
        <taxon>Salviinae</taxon>
        <taxon>Salvia</taxon>
        <taxon>Salvia subgen. Calosphace</taxon>
    </lineage>
</organism>
<dbReference type="Proteomes" id="UP001567538">
    <property type="component" value="Unassembled WGS sequence"/>
</dbReference>
<name>A0ABD1HC22_SALDI</name>
<feature type="compositionally biased region" description="Basic and acidic residues" evidence="1">
    <location>
        <begin position="94"/>
        <end position="109"/>
    </location>
</feature>
<proteinExistence type="predicted"/>
<gene>
    <name evidence="3" type="ORF">AAHA92_14582</name>
</gene>
<dbReference type="AlphaFoldDB" id="A0ABD1HC22"/>
<evidence type="ECO:0000256" key="2">
    <source>
        <dbReference type="SAM" id="Phobius"/>
    </source>
</evidence>
<keyword evidence="2" id="KW-0472">Membrane</keyword>
<evidence type="ECO:0000313" key="3">
    <source>
        <dbReference type="EMBL" id="KAL1553972.1"/>
    </source>
</evidence>
<sequence>MASRRCREEDYVAWTRDIRLGILLYLEAIKNCSISSRLCINYSDLKNPDLERRFRFSTAKRKRNNYGCFGFSFRSAQRFLQGQHPPRQALPQARSERIHQGRDSNGDRLRRDGFRRIFRQVDFHSHQQHYRRRSLITSGWYKNNATSQAWQFITWTHLANFVALFYLVADSYVIFTWSHMKNLEFYS</sequence>
<keyword evidence="4" id="KW-1185">Reference proteome</keyword>
<evidence type="ECO:0000256" key="1">
    <source>
        <dbReference type="SAM" id="MobiDB-lite"/>
    </source>
</evidence>
<keyword evidence="2" id="KW-1133">Transmembrane helix</keyword>
<keyword evidence="2" id="KW-0812">Transmembrane</keyword>
<feature type="region of interest" description="Disordered" evidence="1">
    <location>
        <begin position="84"/>
        <end position="109"/>
    </location>
</feature>
<reference evidence="3 4" key="1">
    <citation type="submission" date="2024-06" db="EMBL/GenBank/DDBJ databases">
        <title>A chromosome level genome sequence of Diviner's sage (Salvia divinorum).</title>
        <authorList>
            <person name="Ford S.A."/>
            <person name="Ro D.-K."/>
            <person name="Ness R.W."/>
            <person name="Phillips M.A."/>
        </authorList>
    </citation>
    <scope>NUCLEOTIDE SEQUENCE [LARGE SCALE GENOMIC DNA]</scope>
    <source>
        <strain evidence="3">SAF-2024a</strain>
        <tissue evidence="3">Leaf</tissue>
    </source>
</reference>
<protein>
    <submittedName>
        <fullName evidence="3">Uncharacterized protein</fullName>
    </submittedName>
</protein>
<evidence type="ECO:0000313" key="4">
    <source>
        <dbReference type="Proteomes" id="UP001567538"/>
    </source>
</evidence>
<feature type="transmembrane region" description="Helical" evidence="2">
    <location>
        <begin position="158"/>
        <end position="177"/>
    </location>
</feature>
<comment type="caution">
    <text evidence="3">The sequence shown here is derived from an EMBL/GenBank/DDBJ whole genome shotgun (WGS) entry which is preliminary data.</text>
</comment>
<accession>A0ABD1HC22</accession>
<dbReference type="EMBL" id="JBEAFC010000006">
    <property type="protein sequence ID" value="KAL1553972.1"/>
    <property type="molecule type" value="Genomic_DNA"/>
</dbReference>